<feature type="transmembrane region" description="Helical" evidence="5">
    <location>
        <begin position="50"/>
        <end position="69"/>
    </location>
</feature>
<keyword evidence="2 5" id="KW-0812">Transmembrane</keyword>
<dbReference type="InterPro" id="IPR052527">
    <property type="entry name" value="Metal_cation-efflux_comp"/>
</dbReference>
<dbReference type="Pfam" id="PF04191">
    <property type="entry name" value="PEMT"/>
    <property type="match status" value="1"/>
</dbReference>
<evidence type="ECO:0000256" key="1">
    <source>
        <dbReference type="ARBA" id="ARBA00004127"/>
    </source>
</evidence>
<reference evidence="6" key="1">
    <citation type="submission" date="2008-06" db="EMBL/GenBank/DDBJ databases">
        <title>Complete sequence of Chlorobium phaeobacteroides BS1.</title>
        <authorList>
            <consortium name="US DOE Joint Genome Institute"/>
            <person name="Lucas S."/>
            <person name="Copeland A."/>
            <person name="Lapidus A."/>
            <person name="Glavina del Rio T."/>
            <person name="Dalin E."/>
            <person name="Tice H."/>
            <person name="Bruce D."/>
            <person name="Goodwin L."/>
            <person name="Pitluck S."/>
            <person name="Schmutz J."/>
            <person name="Larimer F."/>
            <person name="Land M."/>
            <person name="Hauser L."/>
            <person name="Kyrpides N."/>
            <person name="Ovchinnikova G."/>
            <person name="Li T."/>
            <person name="Liu Z."/>
            <person name="Zhao F."/>
            <person name="Overmann J."/>
            <person name="Bryant D.A."/>
            <person name="Richardson P."/>
        </authorList>
    </citation>
    <scope>NUCLEOTIDE SEQUENCE [LARGE SCALE GENOMIC DNA]</scope>
    <source>
        <strain evidence="6">BS1</strain>
    </source>
</reference>
<dbReference type="STRING" id="331678.Cphamn1_0528"/>
<organism evidence="6">
    <name type="scientific">Chlorobium phaeobacteroides (strain BS1)</name>
    <dbReference type="NCBI Taxonomy" id="331678"/>
    <lineage>
        <taxon>Bacteria</taxon>
        <taxon>Pseudomonadati</taxon>
        <taxon>Chlorobiota</taxon>
        <taxon>Chlorobiia</taxon>
        <taxon>Chlorobiales</taxon>
        <taxon>Chlorobiaceae</taxon>
        <taxon>Chlorobium/Pelodictyon group</taxon>
        <taxon>Chlorobium</taxon>
    </lineage>
</organism>
<dbReference type="HOGENOM" id="CLU_065200_5_0_10"/>
<keyword evidence="4 5" id="KW-0472">Membrane</keyword>
<feature type="transmembrane region" description="Helical" evidence="5">
    <location>
        <begin position="108"/>
        <end position="134"/>
    </location>
</feature>
<dbReference type="AlphaFoldDB" id="B3EMB3"/>
<dbReference type="InterPro" id="IPR007318">
    <property type="entry name" value="Phopholipid_MeTrfase"/>
</dbReference>
<dbReference type="GO" id="GO:0012505">
    <property type="term" value="C:endomembrane system"/>
    <property type="evidence" value="ECO:0007669"/>
    <property type="project" value="UniProtKB-SubCell"/>
</dbReference>
<feature type="transmembrane region" description="Helical" evidence="5">
    <location>
        <begin position="20"/>
        <end position="38"/>
    </location>
</feature>
<comment type="subcellular location">
    <subcellularLocation>
        <location evidence="1">Endomembrane system</location>
        <topology evidence="1">Multi-pass membrane protein</topology>
    </subcellularLocation>
</comment>
<evidence type="ECO:0000256" key="5">
    <source>
        <dbReference type="SAM" id="Phobius"/>
    </source>
</evidence>
<accession>B3EMB3</accession>
<sequence>MNNEKNDGAGLLKGKKGEYLVVLQFLLVLLFILTPRWNPLWITTAESFQLLRMIILLCCGMVALLFGALGSHNLRNYITPLPYPVAHNKLVTTGVFSLVRHPLYSSQLFIGFGWVCYTLSLSHLLLLITAFLFFSFKAGKEERWLTERHPEYKEYAGRVKKFIPWMY</sequence>
<keyword evidence="3 5" id="KW-1133">Transmembrane helix</keyword>
<gene>
    <name evidence="6" type="ordered locus">Cphamn1_0528</name>
</gene>
<evidence type="ECO:0000313" key="6">
    <source>
        <dbReference type="EMBL" id="ACE03491.1"/>
    </source>
</evidence>
<evidence type="ECO:0000256" key="2">
    <source>
        <dbReference type="ARBA" id="ARBA00022692"/>
    </source>
</evidence>
<dbReference type="PANTHER" id="PTHR43847">
    <property type="entry name" value="BLL3993 PROTEIN"/>
    <property type="match status" value="1"/>
</dbReference>
<dbReference type="OrthoDB" id="9809773at2"/>
<protein>
    <recommendedName>
        <fullName evidence="7">Isoprenylcysteine carboxyl methyltransferase</fullName>
    </recommendedName>
</protein>
<dbReference type="KEGG" id="cpb:Cphamn1_0528"/>
<name>B3EMB3_CHLPB</name>
<dbReference type="Gene3D" id="1.20.120.1630">
    <property type="match status" value="1"/>
</dbReference>
<dbReference type="PANTHER" id="PTHR43847:SF1">
    <property type="entry name" value="BLL3993 PROTEIN"/>
    <property type="match status" value="1"/>
</dbReference>
<dbReference type="EMBL" id="CP001101">
    <property type="protein sequence ID" value="ACE03491.1"/>
    <property type="molecule type" value="Genomic_DNA"/>
</dbReference>
<proteinExistence type="predicted"/>
<evidence type="ECO:0008006" key="7">
    <source>
        <dbReference type="Google" id="ProtNLM"/>
    </source>
</evidence>
<evidence type="ECO:0000256" key="3">
    <source>
        <dbReference type="ARBA" id="ARBA00022989"/>
    </source>
</evidence>
<evidence type="ECO:0000256" key="4">
    <source>
        <dbReference type="ARBA" id="ARBA00023136"/>
    </source>
</evidence>
<dbReference type="eggNOG" id="COG2020">
    <property type="taxonomic scope" value="Bacteria"/>
</dbReference>